<name>A0A0F0LQ19_9MICO</name>
<feature type="signal peptide" evidence="2">
    <location>
        <begin position="1"/>
        <end position="28"/>
    </location>
</feature>
<reference evidence="3 4" key="1">
    <citation type="submission" date="2015-02" db="EMBL/GenBank/DDBJ databases">
        <title>Draft genome sequences of ten Microbacterium spp. with emphasis on heavy metal contaminated environments.</title>
        <authorList>
            <person name="Corretto E."/>
        </authorList>
    </citation>
    <scope>NUCLEOTIDE SEQUENCE [LARGE SCALE GENOMIC DNA]</scope>
    <source>
        <strain evidence="3 4">BEL4b</strain>
    </source>
</reference>
<evidence type="ECO:0008006" key="5">
    <source>
        <dbReference type="Google" id="ProtNLM"/>
    </source>
</evidence>
<accession>A0A0F0LQ19</accession>
<dbReference type="RefSeq" id="WP_197072023.1">
    <property type="nucleotide sequence ID" value="NZ_JYIW01000004.1"/>
</dbReference>
<evidence type="ECO:0000313" key="3">
    <source>
        <dbReference type="EMBL" id="KJL34365.1"/>
    </source>
</evidence>
<evidence type="ECO:0000313" key="4">
    <source>
        <dbReference type="Proteomes" id="UP000033640"/>
    </source>
</evidence>
<evidence type="ECO:0000256" key="1">
    <source>
        <dbReference type="SAM" id="MobiDB-lite"/>
    </source>
</evidence>
<protein>
    <recommendedName>
        <fullName evidence="5">DUF3060 domain-containing protein</fullName>
    </recommendedName>
</protein>
<dbReference type="PATRIC" id="fig|82380.11.peg.10"/>
<dbReference type="PROSITE" id="PS51257">
    <property type="entry name" value="PROKAR_LIPOPROTEIN"/>
    <property type="match status" value="1"/>
</dbReference>
<feature type="region of interest" description="Disordered" evidence="1">
    <location>
        <begin position="32"/>
        <end position="81"/>
    </location>
</feature>
<dbReference type="Proteomes" id="UP000033640">
    <property type="component" value="Unassembled WGS sequence"/>
</dbReference>
<evidence type="ECO:0000256" key="2">
    <source>
        <dbReference type="SAM" id="SignalP"/>
    </source>
</evidence>
<gene>
    <name evidence="3" type="ORF">RS83_00011</name>
</gene>
<proteinExistence type="predicted"/>
<dbReference type="AlphaFoldDB" id="A0A0F0LQ19"/>
<feature type="chain" id="PRO_5002445342" description="DUF3060 domain-containing protein" evidence="2">
    <location>
        <begin position="29"/>
        <end position="178"/>
    </location>
</feature>
<sequence>MRAARRHPVTITSLVISALMLTGCTVSIIDPTADDRASSPSQDAAPTPPHEATPRTTPSEEPGDADAESPELSAPNAAERERLIAAATTTMTCPRGPLDEDGAIIRVEGPCAELVIDIDAGVVIADDVEELLLRGSGSVVYAGAIGTATVSGSANQVYWSGATPILEDSGSANSLGRG</sequence>
<comment type="caution">
    <text evidence="3">The sequence shown here is derived from an EMBL/GenBank/DDBJ whole genome shotgun (WGS) entry which is preliminary data.</text>
</comment>
<organism evidence="3 4">
    <name type="scientific">Microbacterium oxydans</name>
    <dbReference type="NCBI Taxonomy" id="82380"/>
    <lineage>
        <taxon>Bacteria</taxon>
        <taxon>Bacillati</taxon>
        <taxon>Actinomycetota</taxon>
        <taxon>Actinomycetes</taxon>
        <taxon>Micrococcales</taxon>
        <taxon>Microbacteriaceae</taxon>
        <taxon>Microbacterium</taxon>
    </lineage>
</organism>
<keyword evidence="2" id="KW-0732">Signal</keyword>
<dbReference type="EMBL" id="JYIW01000004">
    <property type="protein sequence ID" value="KJL34365.1"/>
    <property type="molecule type" value="Genomic_DNA"/>
</dbReference>